<accession>A0AA41ZB00</accession>
<dbReference type="Gene3D" id="2.40.128.520">
    <property type="match status" value="1"/>
</dbReference>
<feature type="signal peptide" evidence="1">
    <location>
        <begin position="1"/>
        <end position="23"/>
    </location>
</feature>
<evidence type="ECO:0000256" key="1">
    <source>
        <dbReference type="SAM" id="SignalP"/>
    </source>
</evidence>
<comment type="caution">
    <text evidence="3">The sequence shown here is derived from an EMBL/GenBank/DDBJ whole genome shotgun (WGS) entry which is preliminary data.</text>
</comment>
<feature type="chain" id="PRO_5041359094" evidence="1">
    <location>
        <begin position="24"/>
        <end position="140"/>
    </location>
</feature>
<keyword evidence="4" id="KW-1185">Reference proteome</keyword>
<proteinExistence type="predicted"/>
<dbReference type="AlphaFoldDB" id="A0AA41ZB00"/>
<evidence type="ECO:0000259" key="2">
    <source>
        <dbReference type="Pfam" id="PF09917"/>
    </source>
</evidence>
<dbReference type="PANTHER" id="PTHR36919">
    <property type="entry name" value="BLR1215 PROTEIN"/>
    <property type="match status" value="1"/>
</dbReference>
<evidence type="ECO:0000313" key="3">
    <source>
        <dbReference type="EMBL" id="MCW6537187.1"/>
    </source>
</evidence>
<dbReference type="RefSeq" id="WP_265271074.1">
    <property type="nucleotide sequence ID" value="NZ_JANFAV010000019.1"/>
</dbReference>
<dbReference type="EMBL" id="JANFAV010000019">
    <property type="protein sequence ID" value="MCW6537187.1"/>
    <property type="molecule type" value="Genomic_DNA"/>
</dbReference>
<dbReference type="InterPro" id="IPR019223">
    <property type="entry name" value="DUF2147"/>
</dbReference>
<feature type="domain" description="DUF2147" evidence="2">
    <location>
        <begin position="29"/>
        <end position="136"/>
    </location>
</feature>
<protein>
    <submittedName>
        <fullName evidence="3">DUF2147 domain-containing protein</fullName>
    </submittedName>
</protein>
<keyword evidence="1" id="KW-0732">Signal</keyword>
<gene>
    <name evidence="3" type="ORF">NEE01_20610</name>
</gene>
<dbReference type="PANTHER" id="PTHR36919:SF2">
    <property type="entry name" value="BLL6627 PROTEIN"/>
    <property type="match status" value="1"/>
</dbReference>
<name>A0AA41ZB00_9SPHN</name>
<evidence type="ECO:0000313" key="4">
    <source>
        <dbReference type="Proteomes" id="UP001165565"/>
    </source>
</evidence>
<sequence length="140" mass="14887">MTRPTLPALIAPLLLTLPGVAHAADPIAGRYLTEDGSGIVAIGACGKAMCGRLATIVRPTPNGPTTDVKNPDPALRTRPLLGMQILNGLTDKGGDWRGEIYDPRRGKTFKSVVSRNADGTLNVKGCLAFICQTQLWRPAR</sequence>
<reference evidence="3" key="1">
    <citation type="submission" date="2022-06" db="EMBL/GenBank/DDBJ databases">
        <title>Sphingomonas sp. nov. isolated from rhizosphere soil of tomato.</title>
        <authorList>
            <person name="Dong H."/>
            <person name="Gao R."/>
        </authorList>
    </citation>
    <scope>NUCLEOTIDE SEQUENCE</scope>
    <source>
        <strain evidence="3">MMSM24</strain>
    </source>
</reference>
<organism evidence="3 4">
    <name type="scientific">Sphingomonas lycopersici</name>
    <dbReference type="NCBI Taxonomy" id="2951807"/>
    <lineage>
        <taxon>Bacteria</taxon>
        <taxon>Pseudomonadati</taxon>
        <taxon>Pseudomonadota</taxon>
        <taxon>Alphaproteobacteria</taxon>
        <taxon>Sphingomonadales</taxon>
        <taxon>Sphingomonadaceae</taxon>
        <taxon>Sphingomonas</taxon>
    </lineage>
</organism>
<dbReference type="Pfam" id="PF09917">
    <property type="entry name" value="DUF2147"/>
    <property type="match status" value="1"/>
</dbReference>
<dbReference type="Proteomes" id="UP001165565">
    <property type="component" value="Unassembled WGS sequence"/>
</dbReference>